<dbReference type="PANTHER" id="PTHR10584">
    <property type="entry name" value="SUGAR KINASE"/>
    <property type="match status" value="1"/>
</dbReference>
<evidence type="ECO:0000256" key="3">
    <source>
        <dbReference type="ARBA" id="ARBA00016943"/>
    </source>
</evidence>
<feature type="binding site" evidence="12">
    <location>
        <position position="268"/>
    </location>
    <ligand>
        <name>K(+)</name>
        <dbReference type="ChEBI" id="CHEBI:29103"/>
    </ligand>
</feature>
<evidence type="ECO:0000256" key="9">
    <source>
        <dbReference type="ARBA" id="ARBA00022842"/>
    </source>
</evidence>
<comment type="similarity">
    <text evidence="12">Belongs to the carbohydrate kinase PfkB family. Ribokinase subfamily.</text>
</comment>
<keyword evidence="8 12" id="KW-0067">ATP-binding</keyword>
<dbReference type="PROSITE" id="PS00584">
    <property type="entry name" value="PFKB_KINASES_2"/>
    <property type="match status" value="1"/>
</dbReference>
<feature type="binding site" evidence="12">
    <location>
        <begin position="48"/>
        <end position="52"/>
    </location>
    <ligand>
        <name>substrate</name>
    </ligand>
</feature>
<dbReference type="InterPro" id="IPR002173">
    <property type="entry name" value="Carboh/pur_kinase_PfkB_CS"/>
</dbReference>
<dbReference type="InterPro" id="IPR002139">
    <property type="entry name" value="Ribo/fructo_kinase"/>
</dbReference>
<evidence type="ECO:0000256" key="2">
    <source>
        <dbReference type="ARBA" id="ARBA00012035"/>
    </source>
</evidence>
<keyword evidence="4 12" id="KW-0808">Transferase</keyword>
<comment type="caution">
    <text evidence="12">Lacks conserved residue(s) required for the propagation of feature annotation.</text>
</comment>
<dbReference type="Gene3D" id="3.40.1190.20">
    <property type="match status" value="1"/>
</dbReference>
<evidence type="ECO:0000256" key="8">
    <source>
        <dbReference type="ARBA" id="ARBA00022840"/>
    </source>
</evidence>
<evidence type="ECO:0000256" key="5">
    <source>
        <dbReference type="ARBA" id="ARBA00022723"/>
    </source>
</evidence>
<comment type="pathway">
    <text evidence="12">Carbohydrate metabolism; D-ribose degradation; D-ribose 5-phosphate from beta-D-ribopyranose: step 2/2.</text>
</comment>
<dbReference type="PANTHER" id="PTHR10584:SF166">
    <property type="entry name" value="RIBOKINASE"/>
    <property type="match status" value="1"/>
</dbReference>
<evidence type="ECO:0000259" key="13">
    <source>
        <dbReference type="Pfam" id="PF00294"/>
    </source>
</evidence>
<feature type="binding site" evidence="12">
    <location>
        <begin position="202"/>
        <end position="207"/>
    </location>
    <ligand>
        <name>ATP</name>
        <dbReference type="ChEBI" id="CHEBI:30616"/>
    </ligand>
</feature>
<keyword evidence="11 12" id="KW-0119">Carbohydrate metabolism</keyword>
<dbReference type="InterPro" id="IPR029056">
    <property type="entry name" value="Ribokinase-like"/>
</dbReference>
<evidence type="ECO:0000313" key="14">
    <source>
        <dbReference type="EMBL" id="MDU0328081.1"/>
    </source>
</evidence>
<feature type="binding site" evidence="12">
    <location>
        <begin position="20"/>
        <end position="22"/>
    </location>
    <ligand>
        <name>substrate</name>
    </ligand>
</feature>
<keyword evidence="9 12" id="KW-0460">Magnesium</keyword>
<comment type="similarity">
    <text evidence="1">Belongs to the carbohydrate kinase pfkB family.</text>
</comment>
<dbReference type="Proteomes" id="UP001256673">
    <property type="component" value="Unassembled WGS sequence"/>
</dbReference>
<reference evidence="14 15" key="1">
    <citation type="submission" date="2023-09" db="EMBL/GenBank/DDBJ databases">
        <title>Microbacterium fusihabitans sp. nov., Microbacterium phycihabitans sp. nov., and Microbacterium cervinum sp. nov., isolated from dried seaweeds of beach.</title>
        <authorList>
            <person name="Lee S.D."/>
        </authorList>
    </citation>
    <scope>NUCLEOTIDE SEQUENCE [LARGE SCALE GENOMIC DNA]</scope>
    <source>
        <strain evidence="14 15">KSW2-21</strain>
    </source>
</reference>
<feature type="active site" description="Proton acceptor" evidence="12">
    <location>
        <position position="235"/>
    </location>
</feature>
<dbReference type="EMBL" id="JAWDIU010000006">
    <property type="protein sequence ID" value="MDU0328081.1"/>
    <property type="molecule type" value="Genomic_DNA"/>
</dbReference>
<feature type="binding site" evidence="12">
    <location>
        <position position="229"/>
    </location>
    <ligand>
        <name>K(+)</name>
        <dbReference type="ChEBI" id="CHEBI:29103"/>
    </ligand>
</feature>
<protein>
    <recommendedName>
        <fullName evidence="3 12">Ribokinase</fullName>
        <shortName evidence="12">RK</shortName>
        <ecNumber evidence="2 12">2.7.1.15</ecNumber>
    </recommendedName>
</protein>
<organism evidence="14 15">
    <name type="scientific">Microbacterium algihabitans</name>
    <dbReference type="NCBI Taxonomy" id="3075992"/>
    <lineage>
        <taxon>Bacteria</taxon>
        <taxon>Bacillati</taxon>
        <taxon>Actinomycetota</taxon>
        <taxon>Actinomycetes</taxon>
        <taxon>Micrococcales</taxon>
        <taxon>Microbacteriaceae</taxon>
        <taxon>Microbacterium</taxon>
    </lineage>
</organism>
<evidence type="ECO:0000256" key="10">
    <source>
        <dbReference type="ARBA" id="ARBA00022958"/>
    </source>
</evidence>
<evidence type="ECO:0000256" key="7">
    <source>
        <dbReference type="ARBA" id="ARBA00022777"/>
    </source>
</evidence>
<dbReference type="RefSeq" id="WP_316001856.1">
    <property type="nucleotide sequence ID" value="NZ_JAWDIU010000006.1"/>
</dbReference>
<dbReference type="GO" id="GO:0016301">
    <property type="term" value="F:kinase activity"/>
    <property type="evidence" value="ECO:0007669"/>
    <property type="project" value="UniProtKB-KW"/>
</dbReference>
<feature type="binding site" evidence="12">
    <location>
        <position position="235"/>
    </location>
    <ligand>
        <name>substrate</name>
    </ligand>
</feature>
<evidence type="ECO:0000256" key="1">
    <source>
        <dbReference type="ARBA" id="ARBA00005380"/>
    </source>
</evidence>
<keyword evidence="6 12" id="KW-0547">Nucleotide-binding</keyword>
<evidence type="ECO:0000256" key="6">
    <source>
        <dbReference type="ARBA" id="ARBA00022741"/>
    </source>
</evidence>
<comment type="function">
    <text evidence="12">Catalyzes the phosphorylation of ribose at O-5 in a reaction requiring ATP and magnesium. The resulting D-ribose-5-phosphate can then be used either for sythesis of nucleotides, histidine, and tryptophan, or as a component of the pentose phosphate pathway.</text>
</comment>
<evidence type="ECO:0000256" key="12">
    <source>
        <dbReference type="HAMAP-Rule" id="MF_01987"/>
    </source>
</evidence>
<gene>
    <name evidence="12" type="primary">rbsK</name>
    <name evidence="14" type="ORF">RWH43_15080</name>
</gene>
<comment type="activity regulation">
    <text evidence="12">Activated by a monovalent cation that binds near, but not in, the active site. The most likely occupant of the site in vivo is potassium. Ion binding induces a conformational change that may alter substrate affinity.</text>
</comment>
<dbReference type="InterPro" id="IPR011877">
    <property type="entry name" value="Ribokinase"/>
</dbReference>
<comment type="subcellular location">
    <subcellularLocation>
        <location evidence="12">Cytoplasm</location>
    </subcellularLocation>
</comment>
<evidence type="ECO:0000256" key="11">
    <source>
        <dbReference type="ARBA" id="ARBA00023277"/>
    </source>
</evidence>
<name>A0ABU3RYW8_9MICO</name>
<comment type="cofactor">
    <cofactor evidence="12">
        <name>Mg(2+)</name>
        <dbReference type="ChEBI" id="CHEBI:18420"/>
    </cofactor>
    <text evidence="12">Requires a divalent cation, most likely magnesium in vivo, as an electrophilic catalyst to aid phosphoryl group transfer. It is the chelate of the metal and the nucleotide that is the actual substrate.</text>
</comment>
<dbReference type="EC" id="2.7.1.15" evidence="2 12"/>
<feature type="binding site" evidence="12">
    <location>
        <position position="183"/>
    </location>
    <ligand>
        <name>ATP</name>
        <dbReference type="ChEBI" id="CHEBI:30616"/>
    </ligand>
</feature>
<keyword evidence="7 12" id="KW-0418">Kinase</keyword>
<dbReference type="InterPro" id="IPR011611">
    <property type="entry name" value="PfkB_dom"/>
</dbReference>
<evidence type="ECO:0000313" key="15">
    <source>
        <dbReference type="Proteomes" id="UP001256673"/>
    </source>
</evidence>
<accession>A0ABU3RYW8</accession>
<sequence>MTTSPSPDRAVALTVVGAINVDLTARVQRAPGAGETVADGVLQRGPGGKGANQAVAAARLGADVRLIGGVGDDPDGRGIRDQLAAIGVDASGVQTTAAATGTALIVVDATGENSIVVCAGANAAIDAESLGIEPDSAVLAQLEVADAVVSAAAHAAGFFALNAAPARTLPRDLLDKCDLVIVNETEYAQLPEVHDAPLLCVTLGAAGAHLYRHGELVASAPGVATTVRNTVGAGDAFCAALVVGLLRGDAEADALARACAVGAAAVADDASQPALDALDTYGVTA</sequence>
<dbReference type="HAMAP" id="MF_01987">
    <property type="entry name" value="Ribokinase"/>
    <property type="match status" value="1"/>
</dbReference>
<feature type="binding site" evidence="12">
    <location>
        <position position="143"/>
    </location>
    <ligand>
        <name>substrate</name>
    </ligand>
</feature>
<keyword evidence="10 12" id="KW-0630">Potassium</keyword>
<dbReference type="Pfam" id="PF00294">
    <property type="entry name" value="PfkB"/>
    <property type="match status" value="1"/>
</dbReference>
<keyword evidence="15" id="KW-1185">Reference proteome</keyword>
<proteinExistence type="inferred from homology"/>
<comment type="catalytic activity">
    <reaction evidence="12">
        <text>D-ribose + ATP = D-ribose 5-phosphate + ADP + H(+)</text>
        <dbReference type="Rhea" id="RHEA:13697"/>
        <dbReference type="ChEBI" id="CHEBI:15378"/>
        <dbReference type="ChEBI" id="CHEBI:30616"/>
        <dbReference type="ChEBI" id="CHEBI:47013"/>
        <dbReference type="ChEBI" id="CHEBI:78346"/>
        <dbReference type="ChEBI" id="CHEBI:456216"/>
        <dbReference type="EC" id="2.7.1.15"/>
    </reaction>
</comment>
<feature type="binding site" evidence="12">
    <location>
        <position position="265"/>
    </location>
    <ligand>
        <name>K(+)</name>
        <dbReference type="ChEBI" id="CHEBI:29103"/>
    </ligand>
</feature>
<evidence type="ECO:0000256" key="4">
    <source>
        <dbReference type="ARBA" id="ARBA00022679"/>
    </source>
</evidence>
<feature type="domain" description="Carbohydrate kinase PfkB" evidence="13">
    <location>
        <begin position="13"/>
        <end position="273"/>
    </location>
</feature>
<feature type="binding site" evidence="12">
    <location>
        <position position="231"/>
    </location>
    <ligand>
        <name>K(+)</name>
        <dbReference type="ChEBI" id="CHEBI:29103"/>
    </ligand>
</feature>
<dbReference type="PRINTS" id="PR00990">
    <property type="entry name" value="RIBOKINASE"/>
</dbReference>
<keyword evidence="5 12" id="KW-0479">Metal-binding</keyword>
<comment type="subunit">
    <text evidence="12">Homodimer.</text>
</comment>
<comment type="caution">
    <text evidence="14">The sequence shown here is derived from an EMBL/GenBank/DDBJ whole genome shotgun (WGS) entry which is preliminary data.</text>
</comment>
<feature type="binding site" evidence="12">
    <location>
        <begin position="234"/>
        <end position="235"/>
    </location>
    <ligand>
        <name>ATP</name>
        <dbReference type="ChEBI" id="CHEBI:30616"/>
    </ligand>
</feature>
<keyword evidence="12" id="KW-0963">Cytoplasm</keyword>
<dbReference type="SUPFAM" id="SSF53613">
    <property type="entry name" value="Ribokinase-like"/>
    <property type="match status" value="1"/>
</dbReference>